<keyword evidence="6" id="KW-1185">Reference proteome</keyword>
<protein>
    <submittedName>
        <fullName evidence="5">Tetratricopeptide repeat protein</fullName>
    </submittedName>
</protein>
<keyword evidence="2 3" id="KW-0802">TPR repeat</keyword>
<sequence>MTYLMNIIQGLLEQAVQSYAQGELAVSEARCKSVLQMAPAAADALNLLGLIAGDRGQDEAAERFFRDAQRADPEHPGPWINLGMLLRRKSRLEEALACYDNAIRLHASLASVHFNRANLLEQMQRLEEAEAAYLRAIELEPGDVAAYNNCGALLWKNKRFEDSLPFFERALALEPGNAEAWLNKGSSLKDLGRIDEALAAFAEARRLRPAFSEASFNLACSLHAMGKVDEALAAYAEARNDPAGFAEATWNEALCRLLKGDYAEGWRLYESRWLSRRFPPPRQFPQPLWAGEADLAGKTILLHAEQGFGDAIQFVRYAPLVAERGARVILAAHPELIPLFESVEGAAAVLNDKETLPAFDLHCPLMSLPRAFRTELDTIPARASYLAVTPPRRTAWQARLQDLPAGLRIGLAWAGNPANVEDAKRSMPLAALEPLLRACQASGSTIVSLQKALTEDDRERLEAFGGRDFAADRHDFLDTAALVEQLDLVISVDSAAAHLAGALGKPVWIALCTTADWRWLQERSDSPWYPSARLFRQTQAGDWSGVVAQLVAALADFRP</sequence>
<keyword evidence="1" id="KW-0677">Repeat</keyword>
<evidence type="ECO:0000313" key="5">
    <source>
        <dbReference type="EMBL" id="NSL56447.1"/>
    </source>
</evidence>
<evidence type="ECO:0000313" key="6">
    <source>
        <dbReference type="Proteomes" id="UP000778523"/>
    </source>
</evidence>
<feature type="repeat" description="TPR" evidence="3">
    <location>
        <begin position="76"/>
        <end position="109"/>
    </location>
</feature>
<dbReference type="Gene3D" id="3.40.50.2000">
    <property type="entry name" value="Glycogen Phosphorylase B"/>
    <property type="match status" value="1"/>
</dbReference>
<gene>
    <name evidence="5" type="ORF">HJ583_015545</name>
</gene>
<feature type="repeat" description="TPR" evidence="3">
    <location>
        <begin position="144"/>
        <end position="177"/>
    </location>
</feature>
<accession>A0ABX2IIX7</accession>
<evidence type="ECO:0000256" key="2">
    <source>
        <dbReference type="ARBA" id="ARBA00022803"/>
    </source>
</evidence>
<dbReference type="SUPFAM" id="SSF48452">
    <property type="entry name" value="TPR-like"/>
    <property type="match status" value="1"/>
</dbReference>
<feature type="repeat" description="TPR" evidence="3">
    <location>
        <begin position="178"/>
        <end position="211"/>
    </location>
</feature>
<dbReference type="EMBL" id="JABCSC020000004">
    <property type="protein sequence ID" value="NSL56447.1"/>
    <property type="molecule type" value="Genomic_DNA"/>
</dbReference>
<proteinExistence type="predicted"/>
<dbReference type="SMART" id="SM00028">
    <property type="entry name" value="TPR"/>
    <property type="match status" value="6"/>
</dbReference>
<dbReference type="InterPro" id="IPR002201">
    <property type="entry name" value="Glyco_trans_9"/>
</dbReference>
<dbReference type="Pfam" id="PF13432">
    <property type="entry name" value="TPR_16"/>
    <property type="match status" value="3"/>
</dbReference>
<dbReference type="SUPFAM" id="SSF53756">
    <property type="entry name" value="UDP-Glycosyltransferase/glycogen phosphorylase"/>
    <property type="match status" value="1"/>
</dbReference>
<feature type="repeat" description="TPR" evidence="3">
    <location>
        <begin position="42"/>
        <end position="75"/>
    </location>
</feature>
<dbReference type="RefSeq" id="WP_170022778.1">
    <property type="nucleotide sequence ID" value="NZ_JABCSC020000004.1"/>
</dbReference>
<comment type="caution">
    <text evidence="5">The sequence shown here is derived from an EMBL/GenBank/DDBJ whole genome shotgun (WGS) entry which is preliminary data.</text>
</comment>
<dbReference type="InterPro" id="IPR051685">
    <property type="entry name" value="Ycf3/AcsC/BcsC/TPR_MFPF"/>
</dbReference>
<keyword evidence="4" id="KW-0175">Coiled coil</keyword>
<dbReference type="InterPro" id="IPR019734">
    <property type="entry name" value="TPR_rpt"/>
</dbReference>
<name>A0ABX2IIX7_9RHOO</name>
<dbReference type="PROSITE" id="PS50005">
    <property type="entry name" value="TPR"/>
    <property type="match status" value="5"/>
</dbReference>
<organism evidence="5 6">
    <name type="scientific">Uliginosibacterium aquaticum</name>
    <dbReference type="NCBI Taxonomy" id="2731212"/>
    <lineage>
        <taxon>Bacteria</taxon>
        <taxon>Pseudomonadati</taxon>
        <taxon>Pseudomonadota</taxon>
        <taxon>Betaproteobacteria</taxon>
        <taxon>Rhodocyclales</taxon>
        <taxon>Zoogloeaceae</taxon>
        <taxon>Uliginosibacterium</taxon>
    </lineage>
</organism>
<dbReference type="Gene3D" id="1.25.40.10">
    <property type="entry name" value="Tetratricopeptide repeat domain"/>
    <property type="match status" value="1"/>
</dbReference>
<evidence type="ECO:0000256" key="1">
    <source>
        <dbReference type="ARBA" id="ARBA00022737"/>
    </source>
</evidence>
<dbReference type="Pfam" id="PF13181">
    <property type="entry name" value="TPR_8"/>
    <property type="match status" value="1"/>
</dbReference>
<reference evidence="5 6" key="1">
    <citation type="submission" date="2020-06" db="EMBL/GenBank/DDBJ databases">
        <title>Draft genome of Uliginosibacterium sp. IMCC34675.</title>
        <authorList>
            <person name="Song J."/>
        </authorList>
    </citation>
    <scope>NUCLEOTIDE SEQUENCE [LARGE SCALE GENOMIC DNA]</scope>
    <source>
        <strain evidence="5 6">IMCC34675</strain>
    </source>
</reference>
<feature type="repeat" description="TPR" evidence="3">
    <location>
        <begin position="110"/>
        <end position="143"/>
    </location>
</feature>
<dbReference type="PANTHER" id="PTHR44943:SF4">
    <property type="entry name" value="TPR REPEAT-CONTAINING PROTEIN MJ0798"/>
    <property type="match status" value="1"/>
</dbReference>
<feature type="coiled-coil region" evidence="4">
    <location>
        <begin position="109"/>
        <end position="136"/>
    </location>
</feature>
<dbReference type="PANTHER" id="PTHR44943">
    <property type="entry name" value="CELLULOSE SYNTHASE OPERON PROTEIN C"/>
    <property type="match status" value="1"/>
</dbReference>
<dbReference type="Pfam" id="PF01075">
    <property type="entry name" value="Glyco_transf_9"/>
    <property type="match status" value="1"/>
</dbReference>
<evidence type="ECO:0000256" key="3">
    <source>
        <dbReference type="PROSITE-ProRule" id="PRU00339"/>
    </source>
</evidence>
<dbReference type="InterPro" id="IPR011990">
    <property type="entry name" value="TPR-like_helical_dom_sf"/>
</dbReference>
<evidence type="ECO:0000256" key="4">
    <source>
        <dbReference type="SAM" id="Coils"/>
    </source>
</evidence>
<dbReference type="Proteomes" id="UP000778523">
    <property type="component" value="Unassembled WGS sequence"/>
</dbReference>